<gene>
    <name evidence="1" type="ORF">LX64_01373</name>
</gene>
<dbReference type="PROSITE" id="PS51257">
    <property type="entry name" value="PROKAR_LIPOPROTEIN"/>
    <property type="match status" value="1"/>
</dbReference>
<organism evidence="1 2">
    <name type="scientific">Chitinophaga skermanii</name>
    <dbReference type="NCBI Taxonomy" id="331697"/>
    <lineage>
        <taxon>Bacteria</taxon>
        <taxon>Pseudomonadati</taxon>
        <taxon>Bacteroidota</taxon>
        <taxon>Chitinophagia</taxon>
        <taxon>Chitinophagales</taxon>
        <taxon>Chitinophagaceae</taxon>
        <taxon>Chitinophaga</taxon>
    </lineage>
</organism>
<sequence>MKKLFVPGAIVLALCILIVACRKEHTTPRVVTAQSKVPVHIGVTGFTQKVDNNVQARQDVGGNVNHLYYLAYDDNTQHVASYRITSAADPNFGEVFDTLYPGRYNVILIASPENLLGEINIGQMYDFNYANSGLHFPGLDSLPLPSLFYKKLVVDVTTTGRVTIDTVTLERLNGSLEVRILDAVNYDPMITTTVTVDAESAGYYFAYDYPSFASSDSIIKKLRRLPTGYFGDFMLNTARAFTINIEQTNLYTAQTTVKQIHNVRCERNKRTIVEGRLNNGNFVVRVNDAWNGEIFVPFKQK</sequence>
<accession>A0A327QVV1</accession>
<comment type="caution">
    <text evidence="1">The sequence shown here is derived from an EMBL/GenBank/DDBJ whole genome shotgun (WGS) entry which is preliminary data.</text>
</comment>
<keyword evidence="2" id="KW-1185">Reference proteome</keyword>
<dbReference type="OrthoDB" id="677880at2"/>
<evidence type="ECO:0000313" key="2">
    <source>
        <dbReference type="Proteomes" id="UP000249547"/>
    </source>
</evidence>
<dbReference type="AlphaFoldDB" id="A0A327QVV1"/>
<dbReference type="EMBL" id="QLLL01000002">
    <property type="protein sequence ID" value="RAJ08719.1"/>
    <property type="molecule type" value="Genomic_DNA"/>
</dbReference>
<dbReference type="Proteomes" id="UP000249547">
    <property type="component" value="Unassembled WGS sequence"/>
</dbReference>
<dbReference type="RefSeq" id="WP_111596834.1">
    <property type="nucleotide sequence ID" value="NZ_QLLL01000002.1"/>
</dbReference>
<name>A0A327QVV1_9BACT</name>
<proteinExistence type="predicted"/>
<protein>
    <submittedName>
        <fullName evidence="1">Fimbrillin-A associated anchor protein Mfa1/Mfa2</fullName>
    </submittedName>
</protein>
<evidence type="ECO:0000313" key="1">
    <source>
        <dbReference type="EMBL" id="RAJ08719.1"/>
    </source>
</evidence>
<reference evidence="1 2" key="1">
    <citation type="submission" date="2018-06" db="EMBL/GenBank/DDBJ databases">
        <title>Genomic Encyclopedia of Archaeal and Bacterial Type Strains, Phase II (KMG-II): from individual species to whole genera.</title>
        <authorList>
            <person name="Goeker M."/>
        </authorList>
    </citation>
    <scope>NUCLEOTIDE SEQUENCE [LARGE SCALE GENOMIC DNA]</scope>
    <source>
        <strain evidence="1 2">DSM 23857</strain>
    </source>
</reference>